<accession>A0ABN8D597</accession>
<sequence>MTTSSAPSSPYLNTWTSSVSNLPVVKQQPSQVKASLTVTALPGPITSSLSFTSVSSCFIFSSNSSLTSTTSSIDGYSTPKAKLDPVPPTPTLNQIETLTQIQDIPSLSPLSAMGKRKRLDLDDHLSSVMACPVATKRRVSCNHYLRKGQWTSTEERLTRLLIEAFEEGSLPIYTGIRLRGYLAVQLQCDPMRVSKKLCTGTIYGKKVPRNYGQKKFKLQKEAVRNTKEAAARFDELERLTKALWSEARMSKPTFLTLSSTCNFTKRREAALSNVTTSCSSLSTFKSKKQKMFPVIYLNLSKSKRYLNKKDSDDDSSSEVVSPCKDSESDGELIKLDGESLQAAYDLLALCSLQGSSSKDRNKEICLAAHCQEHDLSTNTFSKVEIHEDKRTTHFETPGNKR</sequence>
<feature type="region of interest" description="Disordered" evidence="1">
    <location>
        <begin position="307"/>
        <end position="328"/>
    </location>
</feature>
<keyword evidence="3" id="KW-1185">Reference proteome</keyword>
<dbReference type="Proteomes" id="UP001158986">
    <property type="component" value="Unassembled WGS sequence"/>
</dbReference>
<comment type="caution">
    <text evidence="2">The sequence shown here is derived from an EMBL/GenBank/DDBJ whole genome shotgun (WGS) entry which is preliminary data.</text>
</comment>
<dbReference type="PANTHER" id="PTHR35213:SF3">
    <property type="entry name" value="MYB-LIKE DOMAIN-CONTAINING PROTEIN"/>
    <property type="match status" value="1"/>
</dbReference>
<reference evidence="2 3" key="1">
    <citation type="submission" date="2021-11" db="EMBL/GenBank/DDBJ databases">
        <authorList>
            <person name="Islam A."/>
            <person name="Islam S."/>
            <person name="Flora M.S."/>
            <person name="Rahman M."/>
            <person name="Ziaur R.M."/>
            <person name="Epstein J.H."/>
            <person name="Hassan M."/>
            <person name="Klassen M."/>
            <person name="Woodard K."/>
            <person name="Webb A."/>
            <person name="Webby R.J."/>
            <person name="El Zowalaty M.E."/>
        </authorList>
    </citation>
    <scope>NUCLEOTIDE SEQUENCE [LARGE SCALE GENOMIC DNA]</scope>
    <source>
        <strain evidence="2">Pbs1</strain>
    </source>
</reference>
<evidence type="ECO:0000313" key="2">
    <source>
        <dbReference type="EMBL" id="CAH0520195.1"/>
    </source>
</evidence>
<dbReference type="PANTHER" id="PTHR35213">
    <property type="entry name" value="RING-TYPE DOMAIN-CONTAINING PROTEIN-RELATED"/>
    <property type="match status" value="1"/>
</dbReference>
<evidence type="ECO:0000313" key="3">
    <source>
        <dbReference type="Proteomes" id="UP001158986"/>
    </source>
</evidence>
<proteinExistence type="predicted"/>
<dbReference type="EMBL" id="CAKLCB010000336">
    <property type="protein sequence ID" value="CAH0520195.1"/>
    <property type="molecule type" value="Genomic_DNA"/>
</dbReference>
<name>A0ABN8D597_9STRA</name>
<organism evidence="2 3">
    <name type="scientific">Peronospora belbahrii</name>
    <dbReference type="NCBI Taxonomy" id="622444"/>
    <lineage>
        <taxon>Eukaryota</taxon>
        <taxon>Sar</taxon>
        <taxon>Stramenopiles</taxon>
        <taxon>Oomycota</taxon>
        <taxon>Peronosporomycetes</taxon>
        <taxon>Peronosporales</taxon>
        <taxon>Peronosporaceae</taxon>
        <taxon>Peronospora</taxon>
    </lineage>
</organism>
<evidence type="ECO:0000256" key="1">
    <source>
        <dbReference type="SAM" id="MobiDB-lite"/>
    </source>
</evidence>
<protein>
    <submittedName>
        <fullName evidence="2">Uncharacterized protein</fullName>
    </submittedName>
</protein>
<gene>
    <name evidence="2" type="ORF">PBS001_LOCUS6688</name>
</gene>